<evidence type="ECO:0008006" key="4">
    <source>
        <dbReference type="Google" id="ProtNLM"/>
    </source>
</evidence>
<dbReference type="Pfam" id="PF07065">
    <property type="entry name" value="D123"/>
    <property type="match status" value="1"/>
</dbReference>
<comment type="similarity">
    <text evidence="1">Belongs to the CDC123 family.</text>
</comment>
<comment type="caution">
    <text evidence="2">The sequence shown here is derived from an EMBL/GenBank/DDBJ whole genome shotgun (WGS) entry which is preliminary data.</text>
</comment>
<dbReference type="InterPro" id="IPR009772">
    <property type="entry name" value="CDC123"/>
</dbReference>
<evidence type="ECO:0000313" key="3">
    <source>
        <dbReference type="Proteomes" id="UP001210925"/>
    </source>
</evidence>
<protein>
    <recommendedName>
        <fullName evidence="4">Cell division cycle protein 123</fullName>
    </recommendedName>
</protein>
<dbReference type="AlphaFoldDB" id="A0AAD5YA09"/>
<keyword evidence="3" id="KW-1185">Reference proteome</keyword>
<reference evidence="2" key="1">
    <citation type="submission" date="2020-05" db="EMBL/GenBank/DDBJ databases">
        <title>Phylogenomic resolution of chytrid fungi.</title>
        <authorList>
            <person name="Stajich J.E."/>
            <person name="Amses K."/>
            <person name="Simmons R."/>
            <person name="Seto K."/>
            <person name="Myers J."/>
            <person name="Bonds A."/>
            <person name="Quandt C.A."/>
            <person name="Barry K."/>
            <person name="Liu P."/>
            <person name="Grigoriev I."/>
            <person name="Longcore J.E."/>
            <person name="James T.Y."/>
        </authorList>
    </citation>
    <scope>NUCLEOTIDE SEQUENCE</scope>
    <source>
        <strain evidence="2">PLAUS21</strain>
    </source>
</reference>
<dbReference type="GO" id="GO:0005737">
    <property type="term" value="C:cytoplasm"/>
    <property type="evidence" value="ECO:0007669"/>
    <property type="project" value="TreeGrafter"/>
</dbReference>
<name>A0AAD5YA09_9FUNG</name>
<dbReference type="PANTHER" id="PTHR15323">
    <property type="entry name" value="D123 PROTEIN"/>
    <property type="match status" value="1"/>
</dbReference>
<sequence>MMSAKDKLECDFSNWFPKFRHLTIKSRIIPLDLEFVEYLKSDSVYIPGMKNIKNEYDVDSDDEESDSEQEVEIRFESLEADINRAIEELGGSVFPKLNWSSPKDAAWIAFNNTLECKAPSDIYLLLKSSDFIVHDLEKAFEEYDHQPEIQYKLVLRQYLHSGLYPSLEFRCFIKDNVLVGISQRDVLNFYPHVVHNKQDIQTAISTFYTSFIHSKFPSSSCNMSLTLDVLDVFCNKELRVLIMDFNPFSQTTDALLFDWEELYSKNEIEMRVVESNEQAACAQPQFAHNRLPKDAFDMSNGKTLDEFISVFDKEIKKQLEEL</sequence>
<organism evidence="2 3">
    <name type="scientific">Boothiomyces macroporosus</name>
    <dbReference type="NCBI Taxonomy" id="261099"/>
    <lineage>
        <taxon>Eukaryota</taxon>
        <taxon>Fungi</taxon>
        <taxon>Fungi incertae sedis</taxon>
        <taxon>Chytridiomycota</taxon>
        <taxon>Chytridiomycota incertae sedis</taxon>
        <taxon>Chytridiomycetes</taxon>
        <taxon>Rhizophydiales</taxon>
        <taxon>Terramycetaceae</taxon>
        <taxon>Boothiomyces</taxon>
    </lineage>
</organism>
<gene>
    <name evidence="2" type="ORF">HK103_001242</name>
</gene>
<evidence type="ECO:0000256" key="1">
    <source>
        <dbReference type="ARBA" id="ARBA00011047"/>
    </source>
</evidence>
<dbReference type="PANTHER" id="PTHR15323:SF6">
    <property type="entry name" value="CELL DIVISION CYCLE PROTEIN 123 HOMOLOG"/>
    <property type="match status" value="1"/>
</dbReference>
<accession>A0AAD5YA09</accession>
<proteinExistence type="inferred from homology"/>
<evidence type="ECO:0000313" key="2">
    <source>
        <dbReference type="EMBL" id="KAJ3260166.1"/>
    </source>
</evidence>
<dbReference type="Proteomes" id="UP001210925">
    <property type="component" value="Unassembled WGS sequence"/>
</dbReference>
<dbReference type="EMBL" id="JADGKB010000013">
    <property type="protein sequence ID" value="KAJ3260166.1"/>
    <property type="molecule type" value="Genomic_DNA"/>
</dbReference>